<dbReference type="InterPro" id="IPR045175">
    <property type="entry name" value="M28_fam"/>
</dbReference>
<dbReference type="InterPro" id="IPR007484">
    <property type="entry name" value="Peptidase_M28"/>
</dbReference>
<dbReference type="SUPFAM" id="SSF53187">
    <property type="entry name" value="Zn-dependent exopeptidases"/>
    <property type="match status" value="1"/>
</dbReference>
<dbReference type="GO" id="GO:0006508">
    <property type="term" value="P:proteolysis"/>
    <property type="evidence" value="ECO:0007669"/>
    <property type="project" value="InterPro"/>
</dbReference>
<evidence type="ECO:0000313" key="2">
    <source>
        <dbReference type="EMBL" id="SEM59763.1"/>
    </source>
</evidence>
<dbReference type="PANTHER" id="PTHR12147">
    <property type="entry name" value="METALLOPEPTIDASE M28 FAMILY MEMBER"/>
    <property type="match status" value="1"/>
</dbReference>
<protein>
    <submittedName>
        <fullName evidence="2">Peptidase family M28</fullName>
    </submittedName>
</protein>
<keyword evidence="3" id="KW-1185">Reference proteome</keyword>
<organism evidence="2 3">
    <name type="scientific">Olivibacter domesticus</name>
    <name type="common">Pseudosphingobacterium domesticum</name>
    <dbReference type="NCBI Taxonomy" id="407022"/>
    <lineage>
        <taxon>Bacteria</taxon>
        <taxon>Pseudomonadati</taxon>
        <taxon>Bacteroidota</taxon>
        <taxon>Sphingobacteriia</taxon>
        <taxon>Sphingobacteriales</taxon>
        <taxon>Sphingobacteriaceae</taxon>
        <taxon>Olivibacter</taxon>
    </lineage>
</organism>
<dbReference type="Gene3D" id="3.40.630.10">
    <property type="entry name" value="Zn peptidases"/>
    <property type="match status" value="2"/>
</dbReference>
<feature type="domain" description="Peptidase M28" evidence="1">
    <location>
        <begin position="312"/>
        <end position="523"/>
    </location>
</feature>
<name>A0A1H7ZNB5_OLID1</name>
<sequence length="542" mass="61076">MVHVLEKSLVYSPYSMIRKGLTVCFIINLFIGGCLAQDSPQTKYAQLINEDSAKKHLMVIASDEFEGRETGKKGAEKAADYISKEFKNIGLKAPLNHSYFQAVPLATNKFLVKDFQVGNAHLISGQDFLIINSRKKNSVKSDEIIFIGYGISDKNYDDLKDIDITDKVVLLLNSDEPVNNKGQSIITGSSNKSAWSTSRNKRLNHVLAKKPKMVLAVSPDVDTLLNKIRQTKRDERVLLKEDILQQQAPEEKQSIVAYITIKTADLILKSSGNTYYGIKKKINTTGKPINLKINTSFKADYGTETLDVKAQNILGYLEGTDLKNELLIITAHYDHIGINPDGQINNGADDDGSGVTGVLEIANAFAKAKQEGHGPRRSILFMTVTGEEKGLLGSDYYTRYPVFPLDSTIANLNIDMIGRIDPPHFSTPEYVYLVGSDKLSSELHLLSERVNQTYTKLRLDYKYNDPDDPEKIYYRSDHYNFAKHNIPVIFYFNGVHEDYHNIGDTVDKIDFRLLTKRAQLVFYTAWDLANREKRPLVDSNKK</sequence>
<dbReference type="Proteomes" id="UP000199421">
    <property type="component" value="Unassembled WGS sequence"/>
</dbReference>
<dbReference type="PANTHER" id="PTHR12147:SF26">
    <property type="entry name" value="PEPTIDASE M28 DOMAIN-CONTAINING PROTEIN"/>
    <property type="match status" value="1"/>
</dbReference>
<dbReference type="Pfam" id="PF04389">
    <property type="entry name" value="Peptidase_M28"/>
    <property type="match status" value="1"/>
</dbReference>
<dbReference type="EMBL" id="FOAF01000018">
    <property type="protein sequence ID" value="SEM59763.1"/>
    <property type="molecule type" value="Genomic_DNA"/>
</dbReference>
<gene>
    <name evidence="2" type="ORF">SAMN05661044_05587</name>
</gene>
<proteinExistence type="predicted"/>
<evidence type="ECO:0000259" key="1">
    <source>
        <dbReference type="Pfam" id="PF04389"/>
    </source>
</evidence>
<dbReference type="AlphaFoldDB" id="A0A1H7ZNB5"/>
<dbReference type="GO" id="GO:0008235">
    <property type="term" value="F:metalloexopeptidase activity"/>
    <property type="evidence" value="ECO:0007669"/>
    <property type="project" value="InterPro"/>
</dbReference>
<accession>A0A1H7ZNB5</accession>
<dbReference type="PROSITE" id="PS51257">
    <property type="entry name" value="PROKAR_LIPOPROTEIN"/>
    <property type="match status" value="1"/>
</dbReference>
<dbReference type="STRING" id="407022.SAMN05661044_05587"/>
<reference evidence="3" key="1">
    <citation type="submission" date="2016-10" db="EMBL/GenBank/DDBJ databases">
        <authorList>
            <person name="Varghese N."/>
            <person name="Submissions S."/>
        </authorList>
    </citation>
    <scope>NUCLEOTIDE SEQUENCE [LARGE SCALE GENOMIC DNA]</scope>
    <source>
        <strain evidence="3">DSM 18733</strain>
    </source>
</reference>
<evidence type="ECO:0000313" key="3">
    <source>
        <dbReference type="Proteomes" id="UP000199421"/>
    </source>
</evidence>